<name>A0AB34JBA2_PRYPA</name>
<dbReference type="SUPFAM" id="SSF56112">
    <property type="entry name" value="Protein kinase-like (PK-like)"/>
    <property type="match status" value="1"/>
</dbReference>
<dbReference type="PANTHER" id="PTHR44329">
    <property type="entry name" value="SERINE/THREONINE-PROTEIN KINASE TNNI3K-RELATED"/>
    <property type="match status" value="1"/>
</dbReference>
<comment type="caution">
    <text evidence="3">The sequence shown here is derived from an EMBL/GenBank/DDBJ whole genome shotgun (WGS) entry which is preliminary data.</text>
</comment>
<dbReference type="Pfam" id="PF00069">
    <property type="entry name" value="Pkinase"/>
    <property type="match status" value="1"/>
</dbReference>
<dbReference type="Gene3D" id="3.30.200.20">
    <property type="entry name" value="Phosphorylase Kinase, domain 1"/>
    <property type="match status" value="1"/>
</dbReference>
<dbReference type="InterPro" id="IPR008271">
    <property type="entry name" value="Ser/Thr_kinase_AS"/>
</dbReference>
<evidence type="ECO:0000256" key="1">
    <source>
        <dbReference type="SAM" id="Coils"/>
    </source>
</evidence>
<reference evidence="3 4" key="1">
    <citation type="journal article" date="2024" name="Science">
        <title>Giant polyketide synthase enzymes in the biosynthesis of giant marine polyether toxins.</title>
        <authorList>
            <person name="Fallon T.R."/>
            <person name="Shende V.V."/>
            <person name="Wierzbicki I.H."/>
            <person name="Pendleton A.L."/>
            <person name="Watervoot N.F."/>
            <person name="Auber R.P."/>
            <person name="Gonzalez D.J."/>
            <person name="Wisecaver J.H."/>
            <person name="Moore B.S."/>
        </authorList>
    </citation>
    <scope>NUCLEOTIDE SEQUENCE [LARGE SCALE GENOMIC DNA]</scope>
    <source>
        <strain evidence="3 4">12B1</strain>
    </source>
</reference>
<dbReference type="PROSITE" id="PS50011">
    <property type="entry name" value="PROTEIN_KINASE_DOM"/>
    <property type="match status" value="1"/>
</dbReference>
<accession>A0AB34JBA2</accession>
<organism evidence="3 4">
    <name type="scientific">Prymnesium parvum</name>
    <name type="common">Toxic golden alga</name>
    <dbReference type="NCBI Taxonomy" id="97485"/>
    <lineage>
        <taxon>Eukaryota</taxon>
        <taxon>Haptista</taxon>
        <taxon>Haptophyta</taxon>
        <taxon>Prymnesiophyceae</taxon>
        <taxon>Prymnesiales</taxon>
        <taxon>Prymnesiaceae</taxon>
        <taxon>Prymnesium</taxon>
    </lineage>
</organism>
<dbReference type="InterPro" id="IPR000719">
    <property type="entry name" value="Prot_kinase_dom"/>
</dbReference>
<dbReference type="Gene3D" id="1.10.510.10">
    <property type="entry name" value="Transferase(Phosphotransferase) domain 1"/>
    <property type="match status" value="1"/>
</dbReference>
<dbReference type="InterPro" id="IPR051681">
    <property type="entry name" value="Ser/Thr_Kinases-Pseudokinases"/>
</dbReference>
<proteinExistence type="predicted"/>
<keyword evidence="1" id="KW-0175">Coiled coil</keyword>
<gene>
    <name evidence="3" type="ORF">AB1Y20_002589</name>
</gene>
<protein>
    <recommendedName>
        <fullName evidence="2">Protein kinase domain-containing protein</fullName>
    </recommendedName>
</protein>
<dbReference type="SMART" id="SM00220">
    <property type="entry name" value="S_TKc"/>
    <property type="match status" value="1"/>
</dbReference>
<evidence type="ECO:0000259" key="2">
    <source>
        <dbReference type="PROSITE" id="PS50011"/>
    </source>
</evidence>
<dbReference type="InterPro" id="IPR011009">
    <property type="entry name" value="Kinase-like_dom_sf"/>
</dbReference>
<keyword evidence="4" id="KW-1185">Reference proteome</keyword>
<evidence type="ECO:0000313" key="4">
    <source>
        <dbReference type="Proteomes" id="UP001515480"/>
    </source>
</evidence>
<feature type="coiled-coil region" evidence="1">
    <location>
        <begin position="122"/>
        <end position="282"/>
    </location>
</feature>
<dbReference type="Proteomes" id="UP001515480">
    <property type="component" value="Unassembled WGS sequence"/>
</dbReference>
<dbReference type="GO" id="GO:0005524">
    <property type="term" value="F:ATP binding"/>
    <property type="evidence" value="ECO:0007669"/>
    <property type="project" value="InterPro"/>
</dbReference>
<dbReference type="PROSITE" id="PS00108">
    <property type="entry name" value="PROTEIN_KINASE_ST"/>
    <property type="match status" value="1"/>
</dbReference>
<dbReference type="EMBL" id="JBGBPQ010000011">
    <property type="protein sequence ID" value="KAL1515976.1"/>
    <property type="molecule type" value="Genomic_DNA"/>
</dbReference>
<sequence>MAAILCIEPPRRCAQPVRSREFVLAPQAASGREMWPEPPSGASRVPAELEETVELRGGAHSFLQSTSPPPRLPSDSITVHVGSAGSSWPTPAPARRVAAPSLSAQREEAYRKAFEESEAMHLARLSERRRRWAATVDEMARERAVWQLEALEADAELSEVQRRHLAQLRARRAREAQLLQQQAEEERERAAALRVANTTLRVASVSLASEVRHAEGEVQCAVEKAARAEAAMAAAEAKAKAKAEEAAAAAVEKEAAVEAMAAEAEEEERRKVLAAMEKALLESEAAEAARAERVSLVAKREEQTWTTSTALAVSSEDVRLGGAIAEGEFAEVFRGLLWGQKVAVKQLKLRESGVDDLLRELRHEVSIMAAMRHPNILTLIGSLEGERPSIVLEVMEGTLYELGSALYASHGDDKVAQLLGYLMDVLCGCAYLHGRSPAVLHRDLKPPNVLFDETKRCKLCDFGTAVLIDPATSPCTESIGSALYMAPEVEAATPYGLPADVFSFGAVAYEMLYILDTGEDFYTDMNLFNGLEIFRGPLTSEPSQLPERPKVCTDDGLWSLISECLSVQPEKRPTFANIARRLGSIRSSSDNSRADWLAKTV</sequence>
<evidence type="ECO:0000313" key="3">
    <source>
        <dbReference type="EMBL" id="KAL1515976.1"/>
    </source>
</evidence>
<dbReference type="AlphaFoldDB" id="A0AB34JBA2"/>
<dbReference type="GO" id="GO:0004674">
    <property type="term" value="F:protein serine/threonine kinase activity"/>
    <property type="evidence" value="ECO:0007669"/>
    <property type="project" value="TreeGrafter"/>
</dbReference>
<feature type="domain" description="Protein kinase" evidence="2">
    <location>
        <begin position="318"/>
        <end position="597"/>
    </location>
</feature>